<evidence type="ECO:0000256" key="1">
    <source>
        <dbReference type="SAM" id="MobiDB-lite"/>
    </source>
</evidence>
<dbReference type="Pfam" id="PF07727">
    <property type="entry name" value="RVT_2"/>
    <property type="match status" value="1"/>
</dbReference>
<protein>
    <recommendedName>
        <fullName evidence="2">Reverse transcriptase Ty1/copia-type domain-containing protein</fullName>
    </recommendedName>
</protein>
<sequence length="874" mass="99581">MLVYSYSCINVVKSGNETRISFQITFNLENNTWSYVERHPSKAPIKSKWVFKVVDSAHEGAPKFKARLCAKGFLQQEGVDYTETFAPVVRYDSLRMLLALVAQKDPEITTFDVRTAFLYGSLQEEIDMEIPLGLDFNGQFKDSTKMGSHARLMTSAINNYVCRLNKSLYGLKQAPRCWNQRFKHFLSKFRLTESDADKCMFVGQKYTSTNNNNTNINFLSTLKTKIMRTSFSDTMKPTKFSKNEHYSDICCDGRYESHRTTMIVRHIGSTTRDIHTRKHTLTNMYTHEARRRQTKWQQWQHRHRTRTAWNVDGKLVAATKLGRKTKSRSLSISLRYACACDHRSGPMPVQPATGQSYRFVQTCRLPSLPRRRRPSSRGSTETSTPKRPACDNNKVPDKTKIEILAEDSDVLSEKLPKLKSKPKQNKTRINTNTKIVNSEPSQLATQNDYDAVHTLNKLIQEKLVRNDSLSTCDKNKSKNKKLENNQSKSTASDNTVPQLVKKKSKNKTLKKRKEKTSCKQTSTVDTSTSTVNDENVTVAHDSSHRISPTDYDTREIEIIPAAPIRIGDPRFYVKVDILGEKFDMLFDHGAVSSWFGEKPAKLLEKYIKPSSTYLEGPTGDLCQNEGKVDINITIDDITLNTTFRVNKALQYEVLLGIDLQKKFNITICAGEEKWHTPANIMHYFKPNDKEVTCSLEAVGAINGLKPPTEIEKSIIKNLVEEKIPPTPKTCKAAKITPHTIDVQGHAPIRQHPRRITKKLLKAAHDEVDRLIREDIVMESNSPWCSCPVIVPKKDVDRITRRCAIAIVTSASPTSHWTIVSIRPDVPPAISTTPDAVHHREGLRRRRRRRGRPASILSTLHTHTYTFHEPSRLDN</sequence>
<proteinExistence type="predicted"/>
<feature type="region of interest" description="Disordered" evidence="1">
    <location>
        <begin position="365"/>
        <end position="398"/>
    </location>
</feature>
<evidence type="ECO:0000313" key="4">
    <source>
        <dbReference type="Proteomes" id="UP000479190"/>
    </source>
</evidence>
<dbReference type="SUPFAM" id="SSF50630">
    <property type="entry name" value="Acid proteases"/>
    <property type="match status" value="1"/>
</dbReference>
<feature type="compositionally biased region" description="Basic residues" evidence="1">
    <location>
        <begin position="417"/>
        <end position="426"/>
    </location>
</feature>
<name>A0A6H5IPJ6_9HYME</name>
<reference evidence="3 4" key="1">
    <citation type="submission" date="2020-02" db="EMBL/GenBank/DDBJ databases">
        <authorList>
            <person name="Ferguson B K."/>
        </authorList>
    </citation>
    <scope>NUCLEOTIDE SEQUENCE [LARGE SCALE GENOMIC DNA]</scope>
</reference>
<gene>
    <name evidence="3" type="ORF">TBRA_LOCUS11116</name>
</gene>
<feature type="compositionally biased region" description="Polar residues" evidence="1">
    <location>
        <begin position="427"/>
        <end position="442"/>
    </location>
</feature>
<accession>A0A6H5IPJ6</accession>
<evidence type="ECO:0000259" key="2">
    <source>
        <dbReference type="Pfam" id="PF07727"/>
    </source>
</evidence>
<feature type="compositionally biased region" description="Basic residues" evidence="1">
    <location>
        <begin position="500"/>
        <end position="514"/>
    </location>
</feature>
<feature type="region of interest" description="Disordered" evidence="1">
    <location>
        <begin position="833"/>
        <end position="854"/>
    </location>
</feature>
<dbReference type="InterPro" id="IPR021109">
    <property type="entry name" value="Peptidase_aspartic_dom_sf"/>
</dbReference>
<dbReference type="Gene3D" id="2.40.70.10">
    <property type="entry name" value="Acid Proteases"/>
    <property type="match status" value="1"/>
</dbReference>
<dbReference type="SUPFAM" id="SSF56672">
    <property type="entry name" value="DNA/RNA polymerases"/>
    <property type="match status" value="2"/>
</dbReference>
<dbReference type="EMBL" id="CADCXV010000957">
    <property type="protein sequence ID" value="CAB0039372.1"/>
    <property type="molecule type" value="Genomic_DNA"/>
</dbReference>
<dbReference type="InterPro" id="IPR043502">
    <property type="entry name" value="DNA/RNA_pol_sf"/>
</dbReference>
<feature type="region of interest" description="Disordered" evidence="1">
    <location>
        <begin position="414"/>
        <end position="442"/>
    </location>
</feature>
<feature type="compositionally biased region" description="Low complexity" evidence="1">
    <location>
        <begin position="518"/>
        <end position="527"/>
    </location>
</feature>
<organism evidence="3 4">
    <name type="scientific">Trichogramma brassicae</name>
    <dbReference type="NCBI Taxonomy" id="86971"/>
    <lineage>
        <taxon>Eukaryota</taxon>
        <taxon>Metazoa</taxon>
        <taxon>Ecdysozoa</taxon>
        <taxon>Arthropoda</taxon>
        <taxon>Hexapoda</taxon>
        <taxon>Insecta</taxon>
        <taxon>Pterygota</taxon>
        <taxon>Neoptera</taxon>
        <taxon>Endopterygota</taxon>
        <taxon>Hymenoptera</taxon>
        <taxon>Apocrita</taxon>
        <taxon>Proctotrupomorpha</taxon>
        <taxon>Chalcidoidea</taxon>
        <taxon>Trichogrammatidae</taxon>
        <taxon>Trichogramma</taxon>
    </lineage>
</organism>
<feature type="compositionally biased region" description="Basic residues" evidence="1">
    <location>
        <begin position="840"/>
        <end position="851"/>
    </location>
</feature>
<feature type="region of interest" description="Disordered" evidence="1">
    <location>
        <begin position="470"/>
        <end position="527"/>
    </location>
</feature>
<dbReference type="GO" id="GO:0071897">
    <property type="term" value="P:DNA biosynthetic process"/>
    <property type="evidence" value="ECO:0007669"/>
    <property type="project" value="UniProtKB-ARBA"/>
</dbReference>
<dbReference type="AlphaFoldDB" id="A0A6H5IPJ6"/>
<feature type="compositionally biased region" description="Basic and acidic residues" evidence="1">
    <location>
        <begin position="473"/>
        <end position="483"/>
    </location>
</feature>
<evidence type="ECO:0000313" key="3">
    <source>
        <dbReference type="EMBL" id="CAB0039372.1"/>
    </source>
</evidence>
<dbReference type="OrthoDB" id="411615at2759"/>
<keyword evidence="4" id="KW-1185">Reference proteome</keyword>
<dbReference type="Proteomes" id="UP000479190">
    <property type="component" value="Unassembled WGS sequence"/>
</dbReference>
<dbReference type="InterPro" id="IPR013103">
    <property type="entry name" value="RVT_2"/>
</dbReference>
<feature type="domain" description="Reverse transcriptase Ty1/copia-type" evidence="2">
    <location>
        <begin position="30"/>
        <end position="203"/>
    </location>
</feature>
<dbReference type="Gene3D" id="3.10.10.10">
    <property type="entry name" value="HIV Type 1 Reverse Transcriptase, subunit A, domain 1"/>
    <property type="match status" value="1"/>
</dbReference>